<sequence length="493" mass="50957">MGTPLNVNALSTTTVDTSGDYNVSLGIGSSIVVGRDAGTPTGDPVSVTFDTVSATALASVTVQHGTLEVDGILGLSALTSYTIGDGGHLVLSDTLGASLLSPINFDGTGGILTLDSDLALSVGSGITGFGTGDVISFSDVPAATSVSYSNGQITLYNGSAEVAQVAVSGDFDATGLGFQSDGQGGISVGLGLGNGGGRADDVFTTGLHDEYIVARTPLGQLYLQDEIAGRDQTQTISDGHFILFADGVGRFDASGTAEEVAHLYKAAFDRTPDAGGLDYWTGQIESGAMSENGVAAAFTGSAEFQAAYAGQDNTGFVSQLYENVLGRAGDAAGIAYWAQQLSNGATQADVLQGFSHSFENVQNSLSFTGDEQFGEAYRLYEAALNRAPETSGLSYWYNRLEGGDALSNVAQGFIASAEFNSNYGNLGNSDFVDQLYQNVLGRAADQAGHDFWTSALDNGETRADVLIGFSDSLENRVQTADATHDNWIFLGTA</sequence>
<accession>A0ABV6JTU0</accession>
<dbReference type="RefSeq" id="WP_377044884.1">
    <property type="nucleotide sequence ID" value="NZ_JBHLUN010000008.1"/>
</dbReference>
<dbReference type="InterPro" id="IPR038255">
    <property type="entry name" value="PBS_linker_sf"/>
</dbReference>
<comment type="caution">
    <text evidence="2">The sequence shown here is derived from an EMBL/GenBank/DDBJ whole genome shotgun (WGS) entry which is preliminary data.</text>
</comment>
<keyword evidence="3" id="KW-1185">Reference proteome</keyword>
<reference evidence="2 3" key="1">
    <citation type="submission" date="2024-09" db="EMBL/GenBank/DDBJ databases">
        <authorList>
            <person name="Sun Q."/>
            <person name="Mori K."/>
        </authorList>
    </citation>
    <scope>NUCLEOTIDE SEQUENCE [LARGE SCALE GENOMIC DNA]</scope>
    <source>
        <strain evidence="2 3">TBRC 5777</strain>
    </source>
</reference>
<organism evidence="2 3">
    <name type="scientific">Roseomonas elaeocarpi</name>
    <dbReference type="NCBI Taxonomy" id="907779"/>
    <lineage>
        <taxon>Bacteria</taxon>
        <taxon>Pseudomonadati</taxon>
        <taxon>Pseudomonadota</taxon>
        <taxon>Alphaproteobacteria</taxon>
        <taxon>Acetobacterales</taxon>
        <taxon>Roseomonadaceae</taxon>
        <taxon>Roseomonas</taxon>
    </lineage>
</organism>
<dbReference type="Pfam" id="PF13946">
    <property type="entry name" value="DUF4214"/>
    <property type="match status" value="2"/>
</dbReference>
<feature type="domain" description="DUF4214" evidence="1">
    <location>
        <begin position="295"/>
        <end position="362"/>
    </location>
</feature>
<name>A0ABV6JTU0_9PROT</name>
<evidence type="ECO:0000313" key="3">
    <source>
        <dbReference type="Proteomes" id="UP001589865"/>
    </source>
</evidence>
<dbReference type="Proteomes" id="UP001589865">
    <property type="component" value="Unassembled WGS sequence"/>
</dbReference>
<dbReference type="InterPro" id="IPR025282">
    <property type="entry name" value="DUF4214"/>
</dbReference>
<dbReference type="Gene3D" id="1.10.3130.20">
    <property type="entry name" value="Phycobilisome linker domain"/>
    <property type="match status" value="2"/>
</dbReference>
<evidence type="ECO:0000313" key="2">
    <source>
        <dbReference type="EMBL" id="MFC0409137.1"/>
    </source>
</evidence>
<gene>
    <name evidence="2" type="ORF">ACFFGY_12820</name>
</gene>
<dbReference type="EMBL" id="JBHLUN010000008">
    <property type="protein sequence ID" value="MFC0409137.1"/>
    <property type="molecule type" value="Genomic_DNA"/>
</dbReference>
<proteinExistence type="predicted"/>
<protein>
    <submittedName>
        <fullName evidence="2">DUF4214 domain-containing protein</fullName>
    </submittedName>
</protein>
<feature type="domain" description="DUF4214" evidence="1">
    <location>
        <begin position="410"/>
        <end position="476"/>
    </location>
</feature>
<evidence type="ECO:0000259" key="1">
    <source>
        <dbReference type="Pfam" id="PF13946"/>
    </source>
</evidence>